<evidence type="ECO:0000313" key="2">
    <source>
        <dbReference type="EMBL" id="NYS96450.1"/>
    </source>
</evidence>
<evidence type="ECO:0000259" key="1">
    <source>
        <dbReference type="Pfam" id="PF03009"/>
    </source>
</evidence>
<comment type="caution">
    <text evidence="2">The sequence shown here is derived from an EMBL/GenBank/DDBJ whole genome shotgun (WGS) entry which is preliminary data.</text>
</comment>
<dbReference type="RefSeq" id="WP_179925183.1">
    <property type="nucleotide sequence ID" value="NZ_JACBXX010000113.1"/>
</dbReference>
<sequence>MVLVLGLYDRVQMKSRLERDFYPLEAVFEKAGLEKQSDQDYTKAGLVPWSVHVDADKIRKNGYRFPYAQSEQDWLGRIYLPKESLEASLGQELGHQGTELVLTSKSQDLKQVLATTRLIAHAGGTMREAGFLSAYSNSLQALKQNYSLGHRIFEFDLNLTQDGRLAAVHDWEGEALTSQEWESAKTSDKANRQAQYTSLFWEDILKQMEVNPDMIVVTDTKVQSKSQAAIEEQYRILGQAVQKFDPALADRILVQLYKPEDYTLVEELSFFKHYILTLYASDLKEEAIAKALVDKPKIVGLTLPQKDERLTDSLIDQIHAQDRLVFVHTVDGFATLSKMLNRRIDGVYTNNLLAKDLELYQAVLDSQKLNFKLKLATTKKFLW</sequence>
<gene>
    <name evidence="2" type="ORF">HZY94_04550</name>
</gene>
<organism evidence="2 3">
    <name type="scientific">Streptococcus danieliae</name>
    <dbReference type="NCBI Taxonomy" id="747656"/>
    <lineage>
        <taxon>Bacteria</taxon>
        <taxon>Bacillati</taxon>
        <taxon>Bacillota</taxon>
        <taxon>Bacilli</taxon>
        <taxon>Lactobacillales</taxon>
        <taxon>Streptococcaceae</taxon>
        <taxon>Streptococcus</taxon>
    </lineage>
</organism>
<dbReference type="GO" id="GO:0008081">
    <property type="term" value="F:phosphoric diester hydrolase activity"/>
    <property type="evidence" value="ECO:0007669"/>
    <property type="project" value="InterPro"/>
</dbReference>
<proteinExistence type="predicted"/>
<dbReference type="AlphaFoldDB" id="A0A7Z0M6N9"/>
<dbReference type="GO" id="GO:0006629">
    <property type="term" value="P:lipid metabolic process"/>
    <property type="evidence" value="ECO:0007669"/>
    <property type="project" value="InterPro"/>
</dbReference>
<dbReference type="InterPro" id="IPR017946">
    <property type="entry name" value="PLC-like_Pdiesterase_TIM-brl"/>
</dbReference>
<name>A0A7Z0M6N9_9STRE</name>
<feature type="domain" description="GP-PDE" evidence="1">
    <location>
        <begin position="136"/>
        <end position="351"/>
    </location>
</feature>
<dbReference type="InterPro" id="IPR030395">
    <property type="entry name" value="GP_PDE_dom"/>
</dbReference>
<protein>
    <recommendedName>
        <fullName evidence="1">GP-PDE domain-containing protein</fullName>
    </recommendedName>
</protein>
<dbReference type="SUPFAM" id="SSF51695">
    <property type="entry name" value="PLC-like phosphodiesterases"/>
    <property type="match status" value="1"/>
</dbReference>
<dbReference type="Gene3D" id="3.20.20.190">
    <property type="entry name" value="Phosphatidylinositol (PI) phosphodiesterase"/>
    <property type="match status" value="1"/>
</dbReference>
<reference evidence="2 3" key="1">
    <citation type="submission" date="2020-07" db="EMBL/GenBank/DDBJ databases">
        <title>MOT database genomes.</title>
        <authorList>
            <person name="Joseph S."/>
            <person name="Aduse-Opoku J."/>
            <person name="Hashim A."/>
            <person name="Wade W."/>
            <person name="Curtis M."/>
        </authorList>
    </citation>
    <scope>NUCLEOTIDE SEQUENCE [LARGE SCALE GENOMIC DNA]</scope>
    <source>
        <strain evidence="2 3">STR</strain>
    </source>
</reference>
<dbReference type="Proteomes" id="UP000589521">
    <property type="component" value="Unassembled WGS sequence"/>
</dbReference>
<dbReference type="Pfam" id="PF03009">
    <property type="entry name" value="GDPD"/>
    <property type="match status" value="1"/>
</dbReference>
<accession>A0A7Z0M6N9</accession>
<dbReference type="EMBL" id="JACBXX010000113">
    <property type="protein sequence ID" value="NYS96450.1"/>
    <property type="molecule type" value="Genomic_DNA"/>
</dbReference>
<evidence type="ECO:0000313" key="3">
    <source>
        <dbReference type="Proteomes" id="UP000589521"/>
    </source>
</evidence>